<keyword evidence="4" id="KW-1185">Reference proteome</keyword>
<evidence type="ECO:0000313" key="4">
    <source>
        <dbReference type="Proteomes" id="UP000799428"/>
    </source>
</evidence>
<dbReference type="AlphaFoldDB" id="A0A6G1JXU4"/>
<keyword evidence="2" id="KW-1133">Transmembrane helix</keyword>
<evidence type="ECO:0000256" key="1">
    <source>
        <dbReference type="SAM" id="MobiDB-lite"/>
    </source>
</evidence>
<dbReference type="PANTHER" id="PTHR37048">
    <property type="entry name" value="QUESTIONABLE PROTEIN"/>
    <property type="match status" value="1"/>
</dbReference>
<dbReference type="Proteomes" id="UP000799428">
    <property type="component" value="Unassembled WGS sequence"/>
</dbReference>
<evidence type="ECO:0000256" key="2">
    <source>
        <dbReference type="SAM" id="Phobius"/>
    </source>
</evidence>
<dbReference type="OrthoDB" id="3798057at2759"/>
<protein>
    <submittedName>
        <fullName evidence="3">Uncharacterized protein</fullName>
    </submittedName>
</protein>
<accession>A0A6G1JXU4</accession>
<organism evidence="3 4">
    <name type="scientific">Pleomassaria siparia CBS 279.74</name>
    <dbReference type="NCBI Taxonomy" id="1314801"/>
    <lineage>
        <taxon>Eukaryota</taxon>
        <taxon>Fungi</taxon>
        <taxon>Dikarya</taxon>
        <taxon>Ascomycota</taxon>
        <taxon>Pezizomycotina</taxon>
        <taxon>Dothideomycetes</taxon>
        <taxon>Pleosporomycetidae</taxon>
        <taxon>Pleosporales</taxon>
        <taxon>Pleomassariaceae</taxon>
        <taxon>Pleomassaria</taxon>
    </lineage>
</organism>
<dbReference type="PANTHER" id="PTHR37048:SF2">
    <property type="entry name" value="QUESTIONABLE PROTEIN"/>
    <property type="match status" value="1"/>
</dbReference>
<sequence length="348" mass="38902">MLDSSHFIPGTILWLPKQKDIVNFDGLDPDNTVPDKCFGHSVLVLAEEKHTNCIIILILTSFGGGKKIRHRVRSRGHMLQDYVPIHPARHLVQGTPSLQLSTSQEFVRQIWANVVEPRKCPKAWLQVTWFEIWKWHERSRRIEPSSLHLLALYAMQKQYDLAVYREILERHTARTISPCPQSNPVCVNIPDDAYTPATVVMPPEAPHDSFSIPRSEPNAGPRRMRPELEPLLPQTNRRSHLITHSYPEAAASGACSGGRGPSAMDFLGRLLKVLLALGVLIGVPWVGYVAVTWLVTACKNAIASIASVAWGKIATIALDVWRALGGIGLQLRALCEKLVMWAKVMLHQ</sequence>
<proteinExistence type="predicted"/>
<keyword evidence="2" id="KW-0812">Transmembrane</keyword>
<evidence type="ECO:0000313" key="3">
    <source>
        <dbReference type="EMBL" id="KAF2705434.1"/>
    </source>
</evidence>
<name>A0A6G1JXU4_9PLEO</name>
<reference evidence="3" key="1">
    <citation type="journal article" date="2020" name="Stud. Mycol.">
        <title>101 Dothideomycetes genomes: a test case for predicting lifestyles and emergence of pathogens.</title>
        <authorList>
            <person name="Haridas S."/>
            <person name="Albert R."/>
            <person name="Binder M."/>
            <person name="Bloem J."/>
            <person name="Labutti K."/>
            <person name="Salamov A."/>
            <person name="Andreopoulos B."/>
            <person name="Baker S."/>
            <person name="Barry K."/>
            <person name="Bills G."/>
            <person name="Bluhm B."/>
            <person name="Cannon C."/>
            <person name="Castanera R."/>
            <person name="Culley D."/>
            <person name="Daum C."/>
            <person name="Ezra D."/>
            <person name="Gonzalez J."/>
            <person name="Henrissat B."/>
            <person name="Kuo A."/>
            <person name="Liang C."/>
            <person name="Lipzen A."/>
            <person name="Lutzoni F."/>
            <person name="Magnuson J."/>
            <person name="Mondo S."/>
            <person name="Nolan M."/>
            <person name="Ohm R."/>
            <person name="Pangilinan J."/>
            <person name="Park H.-J."/>
            <person name="Ramirez L."/>
            <person name="Alfaro M."/>
            <person name="Sun H."/>
            <person name="Tritt A."/>
            <person name="Yoshinaga Y."/>
            <person name="Zwiers L.-H."/>
            <person name="Turgeon B."/>
            <person name="Goodwin S."/>
            <person name="Spatafora J."/>
            <person name="Crous P."/>
            <person name="Grigoriev I."/>
        </authorList>
    </citation>
    <scope>NUCLEOTIDE SEQUENCE</scope>
    <source>
        <strain evidence="3">CBS 279.74</strain>
    </source>
</reference>
<keyword evidence="2" id="KW-0472">Membrane</keyword>
<dbReference type="EMBL" id="MU005778">
    <property type="protein sequence ID" value="KAF2705434.1"/>
    <property type="molecule type" value="Genomic_DNA"/>
</dbReference>
<feature type="transmembrane region" description="Helical" evidence="2">
    <location>
        <begin position="273"/>
        <end position="295"/>
    </location>
</feature>
<gene>
    <name evidence="3" type="ORF">K504DRAFT_537030</name>
</gene>
<feature type="region of interest" description="Disordered" evidence="1">
    <location>
        <begin position="205"/>
        <end position="226"/>
    </location>
</feature>